<evidence type="ECO:0000256" key="3">
    <source>
        <dbReference type="ARBA" id="ARBA00023002"/>
    </source>
</evidence>
<evidence type="ECO:0000256" key="4">
    <source>
        <dbReference type="ARBA" id="ARBA00023157"/>
    </source>
</evidence>
<protein>
    <submittedName>
        <fullName evidence="8">Putative lipoprotein, DSBA family</fullName>
    </submittedName>
</protein>
<accession>A0A090IJE0</accession>
<dbReference type="GO" id="GO:0016491">
    <property type="term" value="F:oxidoreductase activity"/>
    <property type="evidence" value="ECO:0007669"/>
    <property type="project" value="UniProtKB-KW"/>
</dbReference>
<feature type="signal peptide" evidence="6">
    <location>
        <begin position="1"/>
        <end position="20"/>
    </location>
</feature>
<feature type="domain" description="Thioredoxin" evidence="7">
    <location>
        <begin position="44"/>
        <end position="240"/>
    </location>
</feature>
<feature type="chain" id="PRO_5001857485" evidence="6">
    <location>
        <begin position="21"/>
        <end position="241"/>
    </location>
</feature>
<keyword evidence="9" id="KW-1185">Reference proteome</keyword>
<dbReference type="AlphaFoldDB" id="A0A090IJE0"/>
<evidence type="ECO:0000256" key="5">
    <source>
        <dbReference type="ARBA" id="ARBA00023284"/>
    </source>
</evidence>
<dbReference type="InterPro" id="IPR012336">
    <property type="entry name" value="Thioredoxin-like_fold"/>
</dbReference>
<dbReference type="InterPro" id="IPR013766">
    <property type="entry name" value="Thioredoxin_domain"/>
</dbReference>
<dbReference type="InterPro" id="IPR036249">
    <property type="entry name" value="Thioredoxin-like_sf"/>
</dbReference>
<dbReference type="Proteomes" id="UP000032427">
    <property type="component" value="Chromosome 1"/>
</dbReference>
<dbReference type="Pfam" id="PF13462">
    <property type="entry name" value="Thioredoxin_4"/>
    <property type="match status" value="1"/>
</dbReference>
<organism evidence="8 9">
    <name type="scientific">Aliivibrio wodanis</name>
    <dbReference type="NCBI Taxonomy" id="80852"/>
    <lineage>
        <taxon>Bacteria</taxon>
        <taxon>Pseudomonadati</taxon>
        <taxon>Pseudomonadota</taxon>
        <taxon>Gammaproteobacteria</taxon>
        <taxon>Vibrionales</taxon>
        <taxon>Vibrionaceae</taxon>
        <taxon>Aliivibrio</taxon>
    </lineage>
</organism>
<keyword evidence="3" id="KW-0560">Oxidoreductase</keyword>
<keyword evidence="8" id="KW-0449">Lipoprotein</keyword>
<reference evidence="9" key="1">
    <citation type="submission" date="2014-09" db="EMBL/GenBank/DDBJ databases">
        <authorList>
            <person name="Hjerde E."/>
        </authorList>
    </citation>
    <scope>NUCLEOTIDE SEQUENCE [LARGE SCALE GENOMIC DNA]</scope>
    <source>
        <strain evidence="9">06/09/139</strain>
    </source>
</reference>
<dbReference type="PROSITE" id="PS51257">
    <property type="entry name" value="PROKAR_LIPOPROTEIN"/>
    <property type="match status" value="1"/>
</dbReference>
<gene>
    <name evidence="8" type="ORF">AWOD_I_0187</name>
</gene>
<dbReference type="PANTHER" id="PTHR13887:SF14">
    <property type="entry name" value="DISULFIDE BOND FORMATION PROTEIN D"/>
    <property type="match status" value="1"/>
</dbReference>
<dbReference type="EMBL" id="LN554846">
    <property type="protein sequence ID" value="CED70282.1"/>
    <property type="molecule type" value="Genomic_DNA"/>
</dbReference>
<evidence type="ECO:0000256" key="1">
    <source>
        <dbReference type="ARBA" id="ARBA00005791"/>
    </source>
</evidence>
<dbReference type="STRING" id="80852.AWOD_I_0187"/>
<dbReference type="Gene3D" id="3.40.30.10">
    <property type="entry name" value="Glutaredoxin"/>
    <property type="match status" value="1"/>
</dbReference>
<keyword evidence="2 6" id="KW-0732">Signal</keyword>
<evidence type="ECO:0000256" key="2">
    <source>
        <dbReference type="ARBA" id="ARBA00022729"/>
    </source>
</evidence>
<dbReference type="HOGENOM" id="CLU_000288_47_1_6"/>
<name>A0A090IJE0_9GAMM</name>
<dbReference type="Gene3D" id="1.10.40.80">
    <property type="match status" value="1"/>
</dbReference>
<dbReference type="PROSITE" id="PS51352">
    <property type="entry name" value="THIOREDOXIN_2"/>
    <property type="match status" value="1"/>
</dbReference>
<dbReference type="OrthoDB" id="9780340at2"/>
<keyword evidence="5" id="KW-0676">Redox-active center</keyword>
<comment type="similarity">
    <text evidence="1">Belongs to the thioredoxin family. DsbA subfamily.</text>
</comment>
<keyword evidence="4" id="KW-1015">Disulfide bond</keyword>
<evidence type="ECO:0000313" key="9">
    <source>
        <dbReference type="Proteomes" id="UP000032427"/>
    </source>
</evidence>
<dbReference type="KEGG" id="awd:AWOD_I_0187"/>
<dbReference type="PATRIC" id="fig|80852.17.peg.192"/>
<dbReference type="SUPFAM" id="SSF52833">
    <property type="entry name" value="Thioredoxin-like"/>
    <property type="match status" value="1"/>
</dbReference>
<dbReference type="PANTHER" id="PTHR13887">
    <property type="entry name" value="GLUTATHIONE S-TRANSFERASE KAPPA"/>
    <property type="match status" value="1"/>
</dbReference>
<proteinExistence type="inferred from homology"/>
<evidence type="ECO:0000256" key="6">
    <source>
        <dbReference type="SAM" id="SignalP"/>
    </source>
</evidence>
<evidence type="ECO:0000259" key="7">
    <source>
        <dbReference type="PROSITE" id="PS51352"/>
    </source>
</evidence>
<sequence length="241" mass="26379">MKKIALSALALLVLSGCSSTNEQQQIKELTQRITNLETNQRLLASSVKQSNLVSMPETIAFSDGIALGDPKAPLALVEFTDIQCPYCAKFQTNTFPDFKKKYIDTGMVYYVARELPLISIHPQAVPAAVALRCTAEQNIDTYEPMKEALFAIGSKLTPDSYAQEAEKLMLDGDKFATCMSDNKQLKSVNASYKYAASVGLNSTPAFVIGKNTGLEIRDFKVMKGALTLENLDEAVALFSEK</sequence>
<evidence type="ECO:0000313" key="8">
    <source>
        <dbReference type="EMBL" id="CED70282.1"/>
    </source>
</evidence>